<evidence type="ECO:0000259" key="1">
    <source>
        <dbReference type="Pfam" id="PF13474"/>
    </source>
</evidence>
<accession>A0ABQ2PB54</accession>
<dbReference type="SUPFAM" id="SSF54427">
    <property type="entry name" value="NTF2-like"/>
    <property type="match status" value="1"/>
</dbReference>
<dbReference type="NCBIfam" id="TIGR02246">
    <property type="entry name" value="SgcJ/EcaC family oxidoreductase"/>
    <property type="match status" value="1"/>
</dbReference>
<sequence>MSETEQAIRQVLDQYKHRVHAKDVDGVLALYTEDVRVFDAWAHQQHDGKAALASMVTQWLTTLGDVVVTVEVDDVRILTSGDLAVAHMFVQYRGDSATTHNAMKDRQTWAFRHGAQGWQIAHAHSSLPMDPATTKGMFG</sequence>
<dbReference type="Gene3D" id="3.10.450.50">
    <property type="match status" value="1"/>
</dbReference>
<dbReference type="Pfam" id="PF13474">
    <property type="entry name" value="SnoaL_3"/>
    <property type="match status" value="1"/>
</dbReference>
<dbReference type="RefSeq" id="WP_188704693.1">
    <property type="nucleotide sequence ID" value="NZ_BMLX01000003.1"/>
</dbReference>
<dbReference type="InterPro" id="IPR037401">
    <property type="entry name" value="SnoaL-like"/>
</dbReference>
<dbReference type="InterPro" id="IPR011944">
    <property type="entry name" value="Steroid_delta5-4_isomerase"/>
</dbReference>
<dbReference type="EMBL" id="BMLX01000003">
    <property type="protein sequence ID" value="GGP22381.1"/>
    <property type="molecule type" value="Genomic_DNA"/>
</dbReference>
<keyword evidence="3" id="KW-1185">Reference proteome</keyword>
<dbReference type="InterPro" id="IPR032710">
    <property type="entry name" value="NTF2-like_dom_sf"/>
</dbReference>
<evidence type="ECO:0000313" key="2">
    <source>
        <dbReference type="EMBL" id="GGP22381.1"/>
    </source>
</evidence>
<reference evidence="3" key="1">
    <citation type="journal article" date="2019" name="Int. J. Syst. Evol. Microbiol.">
        <title>The Global Catalogue of Microorganisms (GCM) 10K type strain sequencing project: providing services to taxonomists for standard genome sequencing and annotation.</title>
        <authorList>
            <consortium name="The Broad Institute Genomics Platform"/>
            <consortium name="The Broad Institute Genome Sequencing Center for Infectious Disease"/>
            <person name="Wu L."/>
            <person name="Ma J."/>
        </authorList>
    </citation>
    <scope>NUCLEOTIDE SEQUENCE [LARGE SCALE GENOMIC DNA]</scope>
    <source>
        <strain evidence="3">CGMCC 1.8859</strain>
    </source>
</reference>
<organism evidence="2 3">
    <name type="scientific">Silvimonas iriomotensis</name>
    <dbReference type="NCBI Taxonomy" id="449662"/>
    <lineage>
        <taxon>Bacteria</taxon>
        <taxon>Pseudomonadati</taxon>
        <taxon>Pseudomonadota</taxon>
        <taxon>Betaproteobacteria</taxon>
        <taxon>Neisseriales</taxon>
        <taxon>Chitinibacteraceae</taxon>
        <taxon>Silvimonas</taxon>
    </lineage>
</organism>
<gene>
    <name evidence="2" type="ORF">GCM10010970_24950</name>
</gene>
<comment type="caution">
    <text evidence="2">The sequence shown here is derived from an EMBL/GenBank/DDBJ whole genome shotgun (WGS) entry which is preliminary data.</text>
</comment>
<name>A0ABQ2PB54_9NEIS</name>
<dbReference type="Proteomes" id="UP000637267">
    <property type="component" value="Unassembled WGS sequence"/>
</dbReference>
<protein>
    <recommendedName>
        <fullName evidence="1">SnoaL-like domain-containing protein</fullName>
    </recommendedName>
</protein>
<proteinExistence type="predicted"/>
<feature type="domain" description="SnoaL-like" evidence="1">
    <location>
        <begin position="8"/>
        <end position="129"/>
    </location>
</feature>
<evidence type="ECO:0000313" key="3">
    <source>
        <dbReference type="Proteomes" id="UP000637267"/>
    </source>
</evidence>